<dbReference type="EMBL" id="JAYLLN010000027">
    <property type="protein sequence ID" value="MEI5985486.1"/>
    <property type="molecule type" value="Genomic_DNA"/>
</dbReference>
<gene>
    <name evidence="6" type="ORF">VJ786_11305</name>
</gene>
<dbReference type="PANTHER" id="PTHR10628:SF30">
    <property type="entry name" value="EXO-ALPHA-SIALIDASE"/>
    <property type="match status" value="1"/>
</dbReference>
<protein>
    <recommendedName>
        <fullName evidence="3">exo-alpha-sialidase</fullName>
        <ecNumber evidence="3">3.2.1.18</ecNumber>
    </recommendedName>
</protein>
<dbReference type="PANTHER" id="PTHR10628">
    <property type="entry name" value="SIALIDASE"/>
    <property type="match status" value="1"/>
</dbReference>
<comment type="similarity">
    <text evidence="2">Belongs to the glycosyl hydrolase 33 family.</text>
</comment>
<evidence type="ECO:0000259" key="4">
    <source>
        <dbReference type="Pfam" id="PF13859"/>
    </source>
</evidence>
<dbReference type="InterPro" id="IPR036278">
    <property type="entry name" value="Sialidase_sf"/>
</dbReference>
<dbReference type="SUPFAM" id="SSF50939">
    <property type="entry name" value="Sialidases"/>
    <property type="match status" value="1"/>
</dbReference>
<evidence type="ECO:0000313" key="7">
    <source>
        <dbReference type="Proteomes" id="UP001363035"/>
    </source>
</evidence>
<sequence>MIRLNTLKISLILFFLNNIAIAQNLRVDIKTYQLPILADQSINVIKRYVIHSDIALYNQKIELPITIDKFNNQIVKQIELWQSNTDTTLLKDGNKEKFEKLQSQVFQKAKTNLMAVTNIKKGANYFWLSVQVPPVKNLLTPLDISYDALKLNGKKIKFQDLKSSSHRYAVAVRRHKQDRVHTSRIPGIITAKDGSLVSVYDARYESGRDLQGHMDIGVSRSLDGGHSWLPFEVAIDMGEFGGLGQKWNGVSDPNIIINENNGEIFVAGLWMHGVIDETGTWYPGIKDGKEIWNHQWKTKGSQPGFGIKETSQFLMVRSQDNGKTWSKPINLTEMCKKEDWWLWAPAPGHGLTMKNGTLVMPTQGRDNSGKAFSNITYSKDGGKTWLTSNPALPRSTTECMAVELDDGRIMLNMRSNLNSTEKGEKNGRAVATTNDMGKTWIEHPTSHHALIEPTCMASIHKHHYSESGNEKTLLVFCNPNSKYERVNISLKISKDNGNTWISKTLLDEGKGRGYSCITSIDKNTIGILYESSQADLVFQQVSLKELL</sequence>
<dbReference type="InterPro" id="IPR029456">
    <property type="entry name" value="Sialidase_N"/>
</dbReference>
<evidence type="ECO:0000313" key="6">
    <source>
        <dbReference type="EMBL" id="MEI5985486.1"/>
    </source>
</evidence>
<feature type="domain" description="Sialidase" evidence="4">
    <location>
        <begin position="186"/>
        <end position="496"/>
    </location>
</feature>
<dbReference type="InterPro" id="IPR011040">
    <property type="entry name" value="Sialidase"/>
</dbReference>
<comment type="caution">
    <text evidence="6">The sequence shown here is derived from an EMBL/GenBank/DDBJ whole genome shotgun (WGS) entry which is preliminary data.</text>
</comment>
<keyword evidence="7" id="KW-1185">Reference proteome</keyword>
<dbReference type="EC" id="3.2.1.18" evidence="3"/>
<organism evidence="6 7">
    <name type="scientific">Sphingobacterium tenebrionis</name>
    <dbReference type="NCBI Taxonomy" id="3111775"/>
    <lineage>
        <taxon>Bacteria</taxon>
        <taxon>Pseudomonadati</taxon>
        <taxon>Bacteroidota</taxon>
        <taxon>Sphingobacteriia</taxon>
        <taxon>Sphingobacteriales</taxon>
        <taxon>Sphingobacteriaceae</taxon>
        <taxon>Sphingobacterium</taxon>
    </lineage>
</organism>
<proteinExistence type="inferred from homology"/>
<feature type="domain" description="Sialidase N-terminal" evidence="5">
    <location>
        <begin position="27"/>
        <end position="155"/>
    </location>
</feature>
<dbReference type="Pfam" id="PF13859">
    <property type="entry name" value="BNR_3"/>
    <property type="match status" value="1"/>
</dbReference>
<accession>A0ABU8I6Y3</accession>
<dbReference type="RefSeq" id="WP_336557728.1">
    <property type="nucleotide sequence ID" value="NZ_JAYLLN010000027.1"/>
</dbReference>
<dbReference type="InterPro" id="IPR026856">
    <property type="entry name" value="Sialidase_fam"/>
</dbReference>
<name>A0ABU8I6Y3_9SPHI</name>
<evidence type="ECO:0000259" key="5">
    <source>
        <dbReference type="Pfam" id="PF14873"/>
    </source>
</evidence>
<evidence type="ECO:0000256" key="2">
    <source>
        <dbReference type="ARBA" id="ARBA00009348"/>
    </source>
</evidence>
<reference evidence="6 7" key="1">
    <citation type="submission" date="2024-01" db="EMBL/GenBank/DDBJ databases">
        <title>Sphingobacterium tenebrionis sp. nov., a novel endophyte isolated from tenebrio molitor intestines.</title>
        <authorList>
            <person name="Zhang C."/>
        </authorList>
    </citation>
    <scope>NUCLEOTIDE SEQUENCE [LARGE SCALE GENOMIC DNA]</scope>
    <source>
        <strain evidence="6 7">PU5-4</strain>
    </source>
</reference>
<dbReference type="GO" id="GO:0004308">
    <property type="term" value="F:exo-alpha-sialidase activity"/>
    <property type="evidence" value="ECO:0007669"/>
    <property type="project" value="UniProtKB-EC"/>
</dbReference>
<keyword evidence="6" id="KW-0378">Hydrolase</keyword>
<dbReference type="Pfam" id="PF14873">
    <property type="entry name" value="BNR_assoc_N"/>
    <property type="match status" value="1"/>
</dbReference>
<dbReference type="CDD" id="cd15482">
    <property type="entry name" value="Sialidase_non-viral"/>
    <property type="match status" value="1"/>
</dbReference>
<evidence type="ECO:0000256" key="3">
    <source>
        <dbReference type="ARBA" id="ARBA00012733"/>
    </source>
</evidence>
<evidence type="ECO:0000256" key="1">
    <source>
        <dbReference type="ARBA" id="ARBA00000427"/>
    </source>
</evidence>
<keyword evidence="6" id="KW-0326">Glycosidase</keyword>
<dbReference type="Gene3D" id="2.60.40.1290">
    <property type="match status" value="1"/>
</dbReference>
<dbReference type="Gene3D" id="2.120.10.10">
    <property type="match status" value="1"/>
</dbReference>
<comment type="catalytic activity">
    <reaction evidence="1">
        <text>Hydrolysis of alpha-(2-&gt;3)-, alpha-(2-&gt;6)-, alpha-(2-&gt;8)- glycosidic linkages of terminal sialic acid residues in oligosaccharides, glycoproteins, glycolipids, colominic acid and synthetic substrates.</text>
        <dbReference type="EC" id="3.2.1.18"/>
    </reaction>
</comment>
<dbReference type="Proteomes" id="UP001363035">
    <property type="component" value="Unassembled WGS sequence"/>
</dbReference>